<proteinExistence type="predicted"/>
<comment type="caution">
    <text evidence="2">The sequence shown here is derived from an EMBL/GenBank/DDBJ whole genome shotgun (WGS) entry which is preliminary data.</text>
</comment>
<gene>
    <name evidence="2" type="ORF">EA658_05540</name>
</gene>
<protein>
    <submittedName>
        <fullName evidence="2">Uncharacterized protein</fullName>
    </submittedName>
</protein>
<keyword evidence="3" id="KW-1185">Reference proteome</keyword>
<keyword evidence="1" id="KW-0472">Membrane</keyword>
<evidence type="ECO:0000256" key="1">
    <source>
        <dbReference type="SAM" id="Phobius"/>
    </source>
</evidence>
<keyword evidence="1" id="KW-1133">Transmembrane helix</keyword>
<reference evidence="2 3" key="1">
    <citation type="submission" date="2019-02" db="EMBL/GenBank/DDBJ databases">
        <title>WGS of Pseudoxanthomonas species novum from clinical isolates.</title>
        <authorList>
            <person name="Bernier A.-M."/>
            <person name="Bernard K."/>
            <person name="Vachon A."/>
        </authorList>
    </citation>
    <scope>NUCLEOTIDE SEQUENCE [LARGE SCALE GENOMIC DNA]</scope>
    <source>
        <strain evidence="3">NML 170316</strain>
    </source>
</reference>
<organism evidence="2 3">
    <name type="scientific">Pseudoxanthomonas winnipegensis</name>
    <dbReference type="NCBI Taxonomy" id="2480810"/>
    <lineage>
        <taxon>Bacteria</taxon>
        <taxon>Pseudomonadati</taxon>
        <taxon>Pseudomonadota</taxon>
        <taxon>Gammaproteobacteria</taxon>
        <taxon>Lysobacterales</taxon>
        <taxon>Lysobacteraceae</taxon>
        <taxon>Pseudoxanthomonas</taxon>
    </lineage>
</organism>
<feature type="transmembrane region" description="Helical" evidence="1">
    <location>
        <begin position="140"/>
        <end position="158"/>
    </location>
</feature>
<dbReference type="RefSeq" id="WP_130529969.1">
    <property type="nucleotide sequence ID" value="NZ_SHMD01000003.1"/>
</dbReference>
<name>A0ABY1WK67_9GAMM</name>
<feature type="transmembrane region" description="Helical" evidence="1">
    <location>
        <begin position="7"/>
        <end position="25"/>
    </location>
</feature>
<dbReference type="EMBL" id="SHME01000001">
    <property type="protein sequence ID" value="TAA23016.1"/>
    <property type="molecule type" value="Genomic_DNA"/>
</dbReference>
<feature type="transmembrane region" description="Helical" evidence="1">
    <location>
        <begin position="37"/>
        <end position="55"/>
    </location>
</feature>
<evidence type="ECO:0000313" key="3">
    <source>
        <dbReference type="Proteomes" id="UP000293089"/>
    </source>
</evidence>
<dbReference type="Proteomes" id="UP000293089">
    <property type="component" value="Unassembled WGS sequence"/>
</dbReference>
<evidence type="ECO:0000313" key="2">
    <source>
        <dbReference type="EMBL" id="TAA23016.1"/>
    </source>
</evidence>
<keyword evidence="1" id="KW-0812">Transmembrane</keyword>
<sequence length="206" mass="23233">MKKGNIPWLVGLALLDLVILAASLYPKFLDMKLEQSQALKVLALSALVVVVPIITDSFSHDAKARMVFWRWANPLPGSRSFSFYLIKQPHIDIGELRRNIGDFPESESRQSSRWYALYSLVRDRANVIETHKKYLRYRDMTAMSVVLLLVATAALLLFDLPWRGSALFLGLQSALAIWLCRIAGARFVTTVLAVHASERVADAFRS</sequence>
<accession>A0ABY1WK67</accession>